<sequence>MSVFFILLTSSFILGLGYYIKKISNPFIEVRRNFYYLCISVGLWTLFSGCRQFIPYSVRLYAPNWILISAILAPYFLSKIVNKLINENYQTSILRKSIEFCIISYLILSALSFRLIKIIDINTLKHEPQLAYHILLLYSIFCLLECIYKLVKCLIKSEGMIRVRLSLMLFGITSAFLIIIPLVWILPFFEIYLGSYASIGTMICIIFWGIAILHYDAFQTRQEIFSGINVPLLNRITLNPILKLYSILDPEEFEMRRLNANSILAKEVIDTAYQWFFKANIPLQATARKIAIKYDKYLK</sequence>
<comment type="caution">
    <text evidence="2">The sequence shown here is derived from an EMBL/GenBank/DDBJ whole genome shotgun (WGS) entry which is preliminary data.</text>
</comment>
<feature type="transmembrane region" description="Helical" evidence="1">
    <location>
        <begin position="98"/>
        <end position="119"/>
    </location>
</feature>
<dbReference type="Proteomes" id="UP000006253">
    <property type="component" value="Unassembled WGS sequence"/>
</dbReference>
<reference evidence="2 3" key="1">
    <citation type="submission" date="2012-10" db="EMBL/GenBank/DDBJ databases">
        <authorList>
            <person name="Harkins D.M."/>
            <person name="Durkin A.S."/>
            <person name="Brinkac L.M."/>
            <person name="Selengut J.D."/>
            <person name="Sanka R."/>
            <person name="DePew J."/>
            <person name="Purushe J."/>
            <person name="Peacock S.J."/>
            <person name="Thaipadungpanit J."/>
            <person name="Wuthiekanun V.W."/>
            <person name="Day N.P."/>
            <person name="Vinetz J.M."/>
            <person name="Sutton G.G."/>
            <person name="Nelson W.C."/>
            <person name="Fouts D.E."/>
        </authorList>
    </citation>
    <scope>NUCLEOTIDE SEQUENCE [LARGE SCALE GENOMIC DNA]</scope>
    <source>
        <strain evidence="2 3">H1</strain>
    </source>
</reference>
<feature type="transmembrane region" description="Helical" evidence="1">
    <location>
        <begin position="6"/>
        <end position="21"/>
    </location>
</feature>
<feature type="transmembrane region" description="Helical" evidence="1">
    <location>
        <begin position="131"/>
        <end position="151"/>
    </location>
</feature>
<keyword evidence="1" id="KW-0472">Membrane</keyword>
<keyword evidence="1" id="KW-0812">Transmembrane</keyword>
<organism evidence="2 3">
    <name type="scientific">Leptospira kirschneri str. H1</name>
    <dbReference type="NCBI Taxonomy" id="1049966"/>
    <lineage>
        <taxon>Bacteria</taxon>
        <taxon>Pseudomonadati</taxon>
        <taxon>Spirochaetota</taxon>
        <taxon>Spirochaetia</taxon>
        <taxon>Leptospirales</taxon>
        <taxon>Leptospiraceae</taxon>
        <taxon>Leptospira</taxon>
    </lineage>
</organism>
<dbReference type="NCBIfam" id="NF047679">
    <property type="entry name" value="LIC10906_fam"/>
    <property type="match status" value="1"/>
</dbReference>
<keyword evidence="1" id="KW-1133">Transmembrane helix</keyword>
<feature type="transmembrane region" description="Helical" evidence="1">
    <location>
        <begin position="60"/>
        <end position="77"/>
    </location>
</feature>
<accession>A0A0E2AX21</accession>
<evidence type="ECO:0000313" key="2">
    <source>
        <dbReference type="EMBL" id="EKO13446.1"/>
    </source>
</evidence>
<evidence type="ECO:0000256" key="1">
    <source>
        <dbReference type="SAM" id="Phobius"/>
    </source>
</evidence>
<feature type="transmembrane region" description="Helical" evidence="1">
    <location>
        <begin position="191"/>
        <end position="213"/>
    </location>
</feature>
<gene>
    <name evidence="2" type="ORF">LEP1GSC081_1312</name>
</gene>
<feature type="transmembrane region" description="Helical" evidence="1">
    <location>
        <begin position="163"/>
        <end position="185"/>
    </location>
</feature>
<protein>
    <submittedName>
        <fullName evidence="2">Putative membrane protein</fullName>
    </submittedName>
</protein>
<dbReference type="EMBL" id="AHMY02000073">
    <property type="protein sequence ID" value="EKO13446.1"/>
    <property type="molecule type" value="Genomic_DNA"/>
</dbReference>
<feature type="transmembrane region" description="Helical" evidence="1">
    <location>
        <begin position="33"/>
        <end position="54"/>
    </location>
</feature>
<evidence type="ECO:0000313" key="3">
    <source>
        <dbReference type="Proteomes" id="UP000006253"/>
    </source>
</evidence>
<name>A0A0E2AX21_9LEPT</name>
<dbReference type="RefSeq" id="WP_004767183.1">
    <property type="nucleotide sequence ID" value="NZ_AHMY02000073.1"/>
</dbReference>
<proteinExistence type="predicted"/>
<dbReference type="AlphaFoldDB" id="A0A0E2AX21"/>